<keyword evidence="4 10" id="KW-0812">Transmembrane</keyword>
<feature type="transmembrane region" description="Helical" evidence="10">
    <location>
        <begin position="223"/>
        <end position="241"/>
    </location>
</feature>
<comment type="catalytic activity">
    <reaction evidence="10">
        <text>a very-long-chain acyl-CoA + malonyl-CoA + H(+) = a very-long-chain 3-oxoacyl-CoA + CO2 + CoA</text>
        <dbReference type="Rhea" id="RHEA:32727"/>
        <dbReference type="ChEBI" id="CHEBI:15378"/>
        <dbReference type="ChEBI" id="CHEBI:16526"/>
        <dbReference type="ChEBI" id="CHEBI:57287"/>
        <dbReference type="ChEBI" id="CHEBI:57384"/>
        <dbReference type="ChEBI" id="CHEBI:90725"/>
        <dbReference type="ChEBI" id="CHEBI:90736"/>
        <dbReference type="EC" id="2.3.1.199"/>
    </reaction>
</comment>
<evidence type="ECO:0000256" key="4">
    <source>
        <dbReference type="ARBA" id="ARBA00022692"/>
    </source>
</evidence>
<evidence type="ECO:0000313" key="11">
    <source>
        <dbReference type="EMBL" id="KAG7299663.1"/>
    </source>
</evidence>
<keyword evidence="5 10" id="KW-0276">Fatty acid metabolism</keyword>
<keyword evidence="9 10" id="KW-0275">Fatty acid biosynthesis</keyword>
<dbReference type="EC" id="2.3.1.199" evidence="10"/>
<evidence type="ECO:0000256" key="2">
    <source>
        <dbReference type="ARBA" id="ARBA00022516"/>
    </source>
</evidence>
<feature type="transmembrane region" description="Helical" evidence="10">
    <location>
        <begin position="247"/>
        <end position="266"/>
    </location>
</feature>
<evidence type="ECO:0000256" key="9">
    <source>
        <dbReference type="ARBA" id="ARBA00023160"/>
    </source>
</evidence>
<feature type="transmembrane region" description="Helical" evidence="10">
    <location>
        <begin position="49"/>
        <end position="71"/>
    </location>
</feature>
<evidence type="ECO:0000256" key="10">
    <source>
        <dbReference type="RuleBase" id="RU361115"/>
    </source>
</evidence>
<reference evidence="11 12" key="1">
    <citation type="submission" date="2021-06" db="EMBL/GenBank/DDBJ databases">
        <title>A haploid diamondback moth (Plutella xylostella L.) genome assembly resolves 31 chromosomes and identifies a diamide resistance mutation.</title>
        <authorList>
            <person name="Ward C.M."/>
            <person name="Perry K.D."/>
            <person name="Baker G."/>
            <person name="Powis K."/>
            <person name="Heckel D.G."/>
            <person name="Baxter S.W."/>
        </authorList>
    </citation>
    <scope>NUCLEOTIDE SEQUENCE [LARGE SCALE GENOMIC DNA]</scope>
    <source>
        <strain evidence="11 12">LV</strain>
        <tissue evidence="11">Single pupa</tissue>
    </source>
</reference>
<dbReference type="PANTHER" id="PTHR11157:SF103">
    <property type="entry name" value="ELONGATION OF VERY LONG CHAIN FATTY ACIDS PROTEIN"/>
    <property type="match status" value="1"/>
</dbReference>
<feature type="transmembrane region" description="Helical" evidence="10">
    <location>
        <begin position="83"/>
        <end position="102"/>
    </location>
</feature>
<accession>A0ABQ7Q6X3</accession>
<evidence type="ECO:0000256" key="7">
    <source>
        <dbReference type="ARBA" id="ARBA00023098"/>
    </source>
</evidence>
<dbReference type="PANTHER" id="PTHR11157">
    <property type="entry name" value="FATTY ACID ACYL TRANSFERASE-RELATED"/>
    <property type="match status" value="1"/>
</dbReference>
<evidence type="ECO:0000313" key="12">
    <source>
        <dbReference type="Proteomes" id="UP000823941"/>
    </source>
</evidence>
<evidence type="ECO:0000256" key="8">
    <source>
        <dbReference type="ARBA" id="ARBA00023136"/>
    </source>
</evidence>
<gene>
    <name evidence="11" type="ORF">JYU34_016656</name>
</gene>
<dbReference type="Pfam" id="PF01151">
    <property type="entry name" value="ELO"/>
    <property type="match status" value="1"/>
</dbReference>
<comment type="similarity">
    <text evidence="10">Belongs to the ELO family.</text>
</comment>
<dbReference type="EMBL" id="JAHIBW010000022">
    <property type="protein sequence ID" value="KAG7299663.1"/>
    <property type="molecule type" value="Genomic_DNA"/>
</dbReference>
<keyword evidence="6 10" id="KW-1133">Transmembrane helix</keyword>
<organism evidence="11 12">
    <name type="scientific">Plutella xylostella</name>
    <name type="common">Diamondback moth</name>
    <name type="synonym">Plutella maculipennis</name>
    <dbReference type="NCBI Taxonomy" id="51655"/>
    <lineage>
        <taxon>Eukaryota</taxon>
        <taxon>Metazoa</taxon>
        <taxon>Ecdysozoa</taxon>
        <taxon>Arthropoda</taxon>
        <taxon>Hexapoda</taxon>
        <taxon>Insecta</taxon>
        <taxon>Pterygota</taxon>
        <taxon>Neoptera</taxon>
        <taxon>Endopterygota</taxon>
        <taxon>Lepidoptera</taxon>
        <taxon>Glossata</taxon>
        <taxon>Ditrysia</taxon>
        <taxon>Yponomeutoidea</taxon>
        <taxon>Plutellidae</taxon>
        <taxon>Plutella</taxon>
    </lineage>
</organism>
<keyword evidence="12" id="KW-1185">Reference proteome</keyword>
<proteinExistence type="inferred from homology"/>
<evidence type="ECO:0000256" key="5">
    <source>
        <dbReference type="ARBA" id="ARBA00022832"/>
    </source>
</evidence>
<keyword evidence="2 10" id="KW-0444">Lipid biosynthesis</keyword>
<feature type="transmembrane region" description="Helical" evidence="10">
    <location>
        <begin position="183"/>
        <end position="203"/>
    </location>
</feature>
<comment type="caution">
    <text evidence="11">The sequence shown here is derived from an EMBL/GenBank/DDBJ whole genome shotgun (WGS) entry which is preliminary data.</text>
</comment>
<keyword evidence="7 10" id="KW-0443">Lipid metabolism</keyword>
<dbReference type="InterPro" id="IPR002076">
    <property type="entry name" value="ELO_fam"/>
</dbReference>
<protein>
    <recommendedName>
        <fullName evidence="10">Elongation of very long chain fatty acids protein</fullName>
        <ecNumber evidence="10">2.3.1.199</ecNumber>
    </recommendedName>
    <alternativeName>
        <fullName evidence="10">Very-long-chain 3-oxoacyl-CoA synthase</fullName>
    </alternativeName>
</protein>
<evidence type="ECO:0000256" key="3">
    <source>
        <dbReference type="ARBA" id="ARBA00022679"/>
    </source>
</evidence>
<dbReference type="Proteomes" id="UP000823941">
    <property type="component" value="Chromosome 22"/>
</dbReference>
<evidence type="ECO:0000256" key="1">
    <source>
        <dbReference type="ARBA" id="ARBA00004141"/>
    </source>
</evidence>
<feature type="transmembrane region" description="Helical" evidence="10">
    <location>
        <begin position="12"/>
        <end position="29"/>
    </location>
</feature>
<keyword evidence="3 10" id="KW-0808">Transferase</keyword>
<evidence type="ECO:0000256" key="6">
    <source>
        <dbReference type="ARBA" id="ARBA00022989"/>
    </source>
</evidence>
<sequence length="277" mass="32534">MRIQLCRIGGSVVPVYVFKMSFGSLLKNFDSLTKSRYDQIDNYPFMSSHIPILTLLSVYILFVLKIGPALMKNRKPFELRKTLIVYNVFQVVLSTYMFYRAIKFLSKTGPIYTRCYIEDAEYQEEIFYNIFLYCSAKASELLDTIFFVLRKKYNQTSFLHIYHHSMMMTTTWFILKYSPTDIVTVIGLINSFVHMIMYTYYGLSAIGPGVRKYLTWKKYITKLQLVQFVTLIIVFGTLSVISECPISRGLVVFLLSNGFLFIYLFSDFYQKTYLKKE</sequence>
<comment type="subcellular location">
    <subcellularLocation>
        <location evidence="1">Membrane</location>
        <topology evidence="1">Multi-pass membrane protein</topology>
    </subcellularLocation>
</comment>
<keyword evidence="8 10" id="KW-0472">Membrane</keyword>
<name>A0ABQ7Q6X3_PLUXY</name>